<accession>A0A934Q445</accession>
<dbReference type="NCBIfam" id="TIGR00847">
    <property type="entry name" value="ccoS"/>
    <property type="match status" value="1"/>
</dbReference>
<protein>
    <submittedName>
        <fullName evidence="1">Cbb3-type cytochrome oxidase assembly protein CcoS</fullName>
    </submittedName>
</protein>
<dbReference type="RefSeq" id="WP_200788874.1">
    <property type="nucleotide sequence ID" value="NZ_JAEDAO010000001.1"/>
</dbReference>
<dbReference type="InterPro" id="IPR004714">
    <property type="entry name" value="Cyt_oxidase_maturation_cbb3"/>
</dbReference>
<organism evidence="1 2">
    <name type="scientific">Ramlibacter algicola</name>
    <dbReference type="NCBI Taxonomy" id="2795217"/>
    <lineage>
        <taxon>Bacteria</taxon>
        <taxon>Pseudomonadati</taxon>
        <taxon>Pseudomonadota</taxon>
        <taxon>Betaproteobacteria</taxon>
        <taxon>Burkholderiales</taxon>
        <taxon>Comamonadaceae</taxon>
        <taxon>Ramlibacter</taxon>
    </lineage>
</organism>
<sequence length="46" mass="5112">MDILFLLIPLSVGLGLLILGALAWAVWRGQFESLEAEGERILRDES</sequence>
<keyword evidence="2" id="KW-1185">Reference proteome</keyword>
<reference evidence="1" key="1">
    <citation type="submission" date="2020-12" db="EMBL/GenBank/DDBJ databases">
        <title>Ramlibacter sp. nov., isolated from a freshwater alga, Cryptomonas.</title>
        <authorList>
            <person name="Kim H.M."/>
            <person name="Jeon C.O."/>
        </authorList>
    </citation>
    <scope>NUCLEOTIDE SEQUENCE</scope>
    <source>
        <strain evidence="1">CrO1</strain>
    </source>
</reference>
<dbReference type="Proteomes" id="UP000617041">
    <property type="component" value="Unassembled WGS sequence"/>
</dbReference>
<gene>
    <name evidence="1" type="primary">ccoS</name>
    <name evidence="1" type="ORF">I8E28_15040</name>
</gene>
<evidence type="ECO:0000313" key="1">
    <source>
        <dbReference type="EMBL" id="MBK0393914.1"/>
    </source>
</evidence>
<dbReference type="EMBL" id="JAEDAO010000001">
    <property type="protein sequence ID" value="MBK0393914.1"/>
    <property type="molecule type" value="Genomic_DNA"/>
</dbReference>
<dbReference type="Pfam" id="PF03597">
    <property type="entry name" value="FixS"/>
    <property type="match status" value="1"/>
</dbReference>
<proteinExistence type="predicted"/>
<comment type="caution">
    <text evidence="1">The sequence shown here is derived from an EMBL/GenBank/DDBJ whole genome shotgun (WGS) entry which is preliminary data.</text>
</comment>
<dbReference type="AlphaFoldDB" id="A0A934Q445"/>
<evidence type="ECO:0000313" key="2">
    <source>
        <dbReference type="Proteomes" id="UP000617041"/>
    </source>
</evidence>
<name>A0A934Q445_9BURK</name>